<feature type="region of interest" description="Disordered" evidence="1">
    <location>
        <begin position="232"/>
        <end position="254"/>
    </location>
</feature>
<evidence type="ECO:0000256" key="1">
    <source>
        <dbReference type="SAM" id="MobiDB-lite"/>
    </source>
</evidence>
<dbReference type="Proteomes" id="UP000790347">
    <property type="component" value="Unassembled WGS sequence"/>
</dbReference>
<feature type="region of interest" description="Disordered" evidence="1">
    <location>
        <begin position="1"/>
        <end position="28"/>
    </location>
</feature>
<keyword evidence="3" id="KW-1185">Reference proteome</keyword>
<feature type="compositionally biased region" description="Polar residues" evidence="1">
    <location>
        <begin position="522"/>
        <end position="532"/>
    </location>
</feature>
<dbReference type="AlphaFoldDB" id="A0A922HZC0"/>
<protein>
    <submittedName>
        <fullName evidence="2">Uncharacterized protein</fullName>
    </submittedName>
</protein>
<reference evidence="2" key="2">
    <citation type="journal article" date="2022" name="Res Sq">
        <title>Comparative Genomics Reveals Insights into the Divergent Evolution of Astigmatic Mites and Household Pest Adaptations.</title>
        <authorList>
            <person name="Xiong Q."/>
            <person name="Wan A.T.-Y."/>
            <person name="Liu X.-Y."/>
            <person name="Fung C.S.-H."/>
            <person name="Xiao X."/>
            <person name="Malainual N."/>
            <person name="Hou J."/>
            <person name="Wang L."/>
            <person name="Wang M."/>
            <person name="Yang K."/>
            <person name="Cui Y."/>
            <person name="Leung E."/>
            <person name="Nong W."/>
            <person name="Shin S.-K."/>
            <person name="Au S."/>
            <person name="Jeong K.Y."/>
            <person name="Chew F.T."/>
            <person name="Hui J."/>
            <person name="Leung T.F."/>
            <person name="Tungtrongchitr A."/>
            <person name="Zhong N."/>
            <person name="Liu Z."/>
            <person name="Tsui S."/>
        </authorList>
    </citation>
    <scope>NUCLEOTIDE SEQUENCE</scope>
    <source>
        <strain evidence="2">Derf</strain>
        <tissue evidence="2">Whole organism</tissue>
    </source>
</reference>
<evidence type="ECO:0000313" key="2">
    <source>
        <dbReference type="EMBL" id="KAH9516903.1"/>
    </source>
</evidence>
<dbReference type="EMBL" id="ASGP02000003">
    <property type="protein sequence ID" value="KAH9516903.1"/>
    <property type="molecule type" value="Genomic_DNA"/>
</dbReference>
<name>A0A922HZC0_DERFA</name>
<gene>
    <name evidence="2" type="ORF">DERF_007617</name>
</gene>
<feature type="compositionally biased region" description="Polar residues" evidence="1">
    <location>
        <begin position="371"/>
        <end position="384"/>
    </location>
</feature>
<feature type="region of interest" description="Disordered" evidence="1">
    <location>
        <begin position="371"/>
        <end position="409"/>
    </location>
</feature>
<sequence length="657" mass="75564">MMRTNEKQSKHHMTTSSFRAPSRDANNQYDSNYQQQQHHFGSINRSRSNFGEICDETWPLDEVINKIELKSDSDDESGINQPYNVESNIWRSGPQLVSHNFDSGRDIKRLPGNGAMFSSWNQGSKTWKDKSVQHRKYKVKKNPSTTSSLEKSGSLSYDANNNYLDMDITYDDELNFSDDYSSTLLRDVGIQCNLKKYQNFDFFKNESPAPVVKNKPPIKIIKSSNNGIVSTFSDVPKLSSPSPTPNSPDFRRDLDLDQSSSIRSTDVIYSQIDKSHKSNRNINNPSGNINIVYKQPLNESKQQQTSTFDDSSTYDIKTKEFGFNVNNPNFRKIPLPNPNENLWSGSSIKKPKNQYDKEVLEETISISNSSTDESYIHNNHSMKSSNRKNDSPMRQSYNEDDNHSFSKSRKMKKNNLIIHHNKNDENNENVLLENNSLRLKSSKSPYSERLHKSNADLREQFLKDETRGGLAAAYKNRQQQKNHQQNRHRTLSLNRMNAVISDEGRQQQQQNPQHPSVKPNRHLSQSHLSSRYSDLGVENHHPPRSLSSSRSRSIQHERDPIVMYIPPVNPQIINESPKLTSILRNNSTKSNVTVQSKAKKLKQPQLKSQSKINLKDAVVVGENGKKNNNEKRADLNRRYSMPKDTKFNWLSKFKLKK</sequence>
<reference evidence="2" key="1">
    <citation type="submission" date="2013-05" db="EMBL/GenBank/DDBJ databases">
        <authorList>
            <person name="Yim A.K.Y."/>
            <person name="Chan T.F."/>
            <person name="Ji K.M."/>
            <person name="Liu X.Y."/>
            <person name="Zhou J.W."/>
            <person name="Li R.Q."/>
            <person name="Yang K.Y."/>
            <person name="Li J."/>
            <person name="Li M."/>
            <person name="Law P.T.W."/>
            <person name="Wu Y.L."/>
            <person name="Cai Z.L."/>
            <person name="Qin H."/>
            <person name="Bao Y."/>
            <person name="Leung R.K.K."/>
            <person name="Ng P.K.S."/>
            <person name="Zou J."/>
            <person name="Zhong X.J."/>
            <person name="Ran P.X."/>
            <person name="Zhong N.S."/>
            <person name="Liu Z.G."/>
            <person name="Tsui S.K.W."/>
        </authorList>
    </citation>
    <scope>NUCLEOTIDE SEQUENCE</scope>
    <source>
        <strain evidence="2">Derf</strain>
        <tissue evidence="2">Whole organism</tissue>
    </source>
</reference>
<proteinExistence type="predicted"/>
<evidence type="ECO:0000313" key="3">
    <source>
        <dbReference type="Proteomes" id="UP000790347"/>
    </source>
</evidence>
<organism evidence="2 3">
    <name type="scientific">Dermatophagoides farinae</name>
    <name type="common">American house dust mite</name>
    <dbReference type="NCBI Taxonomy" id="6954"/>
    <lineage>
        <taxon>Eukaryota</taxon>
        <taxon>Metazoa</taxon>
        <taxon>Ecdysozoa</taxon>
        <taxon>Arthropoda</taxon>
        <taxon>Chelicerata</taxon>
        <taxon>Arachnida</taxon>
        <taxon>Acari</taxon>
        <taxon>Acariformes</taxon>
        <taxon>Sarcoptiformes</taxon>
        <taxon>Astigmata</taxon>
        <taxon>Psoroptidia</taxon>
        <taxon>Analgoidea</taxon>
        <taxon>Pyroglyphidae</taxon>
        <taxon>Dermatophagoidinae</taxon>
        <taxon>Dermatophagoides</taxon>
    </lineage>
</organism>
<feature type="region of interest" description="Disordered" evidence="1">
    <location>
        <begin position="502"/>
        <end position="554"/>
    </location>
</feature>
<accession>A0A922HZC0</accession>
<comment type="caution">
    <text evidence="2">The sequence shown here is derived from an EMBL/GenBank/DDBJ whole genome shotgun (WGS) entry which is preliminary data.</text>
</comment>